<comment type="function">
    <text evidence="2">Functions as a ribosomal silencing factor. Interacts with ribosomal protein uL14 (rplN), blocking formation of intersubunit bridge B8. Prevents association of the 30S and 50S ribosomal subunits and the formation of functional ribosomes, thus repressing translation.</text>
</comment>
<dbReference type="OrthoDB" id="9793681at2"/>
<dbReference type="Pfam" id="PF02410">
    <property type="entry name" value="RsfS"/>
    <property type="match status" value="1"/>
</dbReference>
<dbReference type="GO" id="GO:0017148">
    <property type="term" value="P:negative regulation of translation"/>
    <property type="evidence" value="ECO:0007669"/>
    <property type="project" value="UniProtKB-UniRule"/>
</dbReference>
<keyword evidence="2" id="KW-0963">Cytoplasm</keyword>
<comment type="subcellular location">
    <subcellularLocation>
        <location evidence="2">Cytoplasm</location>
    </subcellularLocation>
</comment>
<dbReference type="RefSeq" id="WP_087143600.1">
    <property type="nucleotide sequence ID" value="NZ_FUKI01000110.1"/>
</dbReference>
<evidence type="ECO:0000256" key="2">
    <source>
        <dbReference type="HAMAP-Rule" id="MF_01477"/>
    </source>
</evidence>
<evidence type="ECO:0000313" key="3">
    <source>
        <dbReference type="EMBL" id="SJM92893.1"/>
    </source>
</evidence>
<proteinExistence type="inferred from homology"/>
<dbReference type="GO" id="GO:0090071">
    <property type="term" value="P:negative regulation of ribosome biogenesis"/>
    <property type="evidence" value="ECO:0007669"/>
    <property type="project" value="UniProtKB-UniRule"/>
</dbReference>
<evidence type="ECO:0000256" key="1">
    <source>
        <dbReference type="ARBA" id="ARBA00010574"/>
    </source>
</evidence>
<dbReference type="SUPFAM" id="SSF81301">
    <property type="entry name" value="Nucleotidyltransferase"/>
    <property type="match status" value="1"/>
</dbReference>
<gene>
    <name evidence="3" type="primary">ybeB</name>
    <name evidence="2" type="synonym">rsfS</name>
    <name evidence="3" type="ORF">CRENPOLYSF1_350007</name>
</gene>
<dbReference type="AlphaFoldDB" id="A0A1R4H9J0"/>
<reference evidence="4" key="1">
    <citation type="submission" date="2017-02" db="EMBL/GenBank/DDBJ databases">
        <authorList>
            <person name="Daims H."/>
        </authorList>
    </citation>
    <scope>NUCLEOTIDE SEQUENCE [LARGE SCALE GENOMIC DNA]</scope>
</reference>
<dbReference type="PANTHER" id="PTHR21043">
    <property type="entry name" value="IOJAP SUPERFAMILY ORTHOLOG"/>
    <property type="match status" value="1"/>
</dbReference>
<keyword evidence="2" id="KW-0810">Translation regulation</keyword>
<sequence length="117" mass="12969">MQTAALLKIVQSVLDEHKGQNIITLDVIKKSNFTDYMVVVTGTSERHLHALCEYVSDKSKENGHKPLGLEGGLGSGWVLLDLGDIIVHAMTVQSRDFYQLEKLWSVGDAKEMQLQAS</sequence>
<keyword evidence="4" id="KW-1185">Reference proteome</keyword>
<dbReference type="GO" id="GO:0042256">
    <property type="term" value="P:cytosolic ribosome assembly"/>
    <property type="evidence" value="ECO:0007669"/>
    <property type="project" value="UniProtKB-UniRule"/>
</dbReference>
<dbReference type="Gene3D" id="3.30.460.10">
    <property type="entry name" value="Beta Polymerase, domain 2"/>
    <property type="match status" value="1"/>
</dbReference>
<comment type="similarity">
    <text evidence="1 2">Belongs to the Iojap/RsfS family.</text>
</comment>
<dbReference type="InterPro" id="IPR043519">
    <property type="entry name" value="NT_sf"/>
</dbReference>
<comment type="subunit">
    <text evidence="2">Interacts with ribosomal protein uL14 (rplN).</text>
</comment>
<dbReference type="Proteomes" id="UP000195667">
    <property type="component" value="Unassembled WGS sequence"/>
</dbReference>
<dbReference type="NCBIfam" id="TIGR00090">
    <property type="entry name" value="rsfS_iojap_ybeB"/>
    <property type="match status" value="1"/>
</dbReference>
<dbReference type="EMBL" id="FUKI01000110">
    <property type="protein sequence ID" value="SJM92893.1"/>
    <property type="molecule type" value="Genomic_DNA"/>
</dbReference>
<dbReference type="GO" id="GO:0043023">
    <property type="term" value="F:ribosomal large subunit binding"/>
    <property type="evidence" value="ECO:0007669"/>
    <property type="project" value="TreeGrafter"/>
</dbReference>
<dbReference type="GO" id="GO:0005737">
    <property type="term" value="C:cytoplasm"/>
    <property type="evidence" value="ECO:0007669"/>
    <property type="project" value="UniProtKB-SubCell"/>
</dbReference>
<name>A0A1R4H9J0_9GAMM</name>
<evidence type="ECO:0000313" key="4">
    <source>
        <dbReference type="Proteomes" id="UP000195667"/>
    </source>
</evidence>
<organism evidence="3 4">
    <name type="scientific">Crenothrix polyspora</name>
    <dbReference type="NCBI Taxonomy" id="360316"/>
    <lineage>
        <taxon>Bacteria</taxon>
        <taxon>Pseudomonadati</taxon>
        <taxon>Pseudomonadota</taxon>
        <taxon>Gammaproteobacteria</taxon>
        <taxon>Methylococcales</taxon>
        <taxon>Crenotrichaceae</taxon>
        <taxon>Crenothrix</taxon>
    </lineage>
</organism>
<dbReference type="PANTHER" id="PTHR21043:SF0">
    <property type="entry name" value="MITOCHONDRIAL ASSEMBLY OF RIBOSOMAL LARGE SUBUNIT PROTEIN 1"/>
    <property type="match status" value="1"/>
</dbReference>
<protein>
    <recommendedName>
        <fullName evidence="2">Ribosomal silencing factor RsfS</fullName>
    </recommendedName>
</protein>
<dbReference type="HAMAP" id="MF_01477">
    <property type="entry name" value="Iojap_RsfS"/>
    <property type="match status" value="1"/>
</dbReference>
<keyword evidence="2" id="KW-0678">Repressor</keyword>
<dbReference type="InterPro" id="IPR004394">
    <property type="entry name" value="Iojap/RsfS/C7orf30"/>
</dbReference>
<accession>A0A1R4H9J0</accession>